<evidence type="ECO:0000256" key="1">
    <source>
        <dbReference type="SAM" id="MobiDB-lite"/>
    </source>
</evidence>
<feature type="region of interest" description="Disordered" evidence="1">
    <location>
        <begin position="1"/>
        <end position="72"/>
    </location>
</feature>
<dbReference type="GO" id="GO:0005509">
    <property type="term" value="F:calcium ion binding"/>
    <property type="evidence" value="ECO:0007669"/>
    <property type="project" value="TreeGrafter"/>
</dbReference>
<dbReference type="AlphaFoldDB" id="A0A0M3JYM7"/>
<feature type="domain" description="C2" evidence="2">
    <location>
        <begin position="319"/>
        <end position="441"/>
    </location>
</feature>
<dbReference type="PANTHER" id="PTHR10024">
    <property type="entry name" value="SYNAPTOTAGMIN"/>
    <property type="match status" value="1"/>
</dbReference>
<dbReference type="InterPro" id="IPR000008">
    <property type="entry name" value="C2_dom"/>
</dbReference>
<sequence length="476" mass="52411">MHEMSGYPSLLEPCRRRLPATPSRRSSSPRMLPTPPPTSPEFRPPSSLLERRPSGRKLPMTPTVSDTEWPLSSPVAQRKFSELREPLSAFMNAHSPLSHQHVSSDHSVCTPCSTNAPSRSSSVSHSIEQLASKSSSDTEDPSAHGIDPTLYQAGTATSSSVPDIANSTAVPTSSSWPESEPRPTGLGLVHCSLQHFPIRKRLRVSILKIEGLAGQLKPELEIHAFCKVSILPGGKSQNSNVKRGRDVVFNQEFFFDGITSEDLNEKCLSITVCHQSMQKLQKHIIIGDLYLPLKDLSELRSKKEVRVIEELKHRINSKKLGKIHIVTCIEKDARRLTITINKADDLPKGGITGPPDVCVRIKVTQGSMSQTKQSRVLKSTCCAVYKEAVMFLVNTKLTELQQTSIMISVHDLSRTTTGDDLIGSAFLGVNAVDKSEVEQWKNTIEHQGKEYKGTHHLKPAPRAPDVHVAEAPSDSE</sequence>
<dbReference type="EMBL" id="UYRR01031290">
    <property type="protein sequence ID" value="VDK48618.1"/>
    <property type="molecule type" value="Genomic_DNA"/>
</dbReference>
<reference evidence="3 4" key="2">
    <citation type="submission" date="2018-11" db="EMBL/GenBank/DDBJ databases">
        <authorList>
            <consortium name="Pathogen Informatics"/>
        </authorList>
    </citation>
    <scope>NUCLEOTIDE SEQUENCE [LARGE SCALE GENOMIC DNA]</scope>
</reference>
<evidence type="ECO:0000313" key="4">
    <source>
        <dbReference type="Proteomes" id="UP000267096"/>
    </source>
</evidence>
<reference evidence="5" key="1">
    <citation type="submission" date="2017-02" db="UniProtKB">
        <authorList>
            <consortium name="WormBaseParasite"/>
        </authorList>
    </citation>
    <scope>IDENTIFICATION</scope>
</reference>
<feature type="compositionally biased region" description="Pro residues" evidence="1">
    <location>
        <begin position="32"/>
        <end position="43"/>
    </location>
</feature>
<evidence type="ECO:0000313" key="5">
    <source>
        <dbReference type="WBParaSite" id="ASIM_0001355701-mRNA-1"/>
    </source>
</evidence>
<dbReference type="Pfam" id="PF00168">
    <property type="entry name" value="C2"/>
    <property type="match status" value="2"/>
</dbReference>
<dbReference type="Gene3D" id="2.60.40.150">
    <property type="entry name" value="C2 domain"/>
    <property type="match status" value="2"/>
</dbReference>
<dbReference type="WBParaSite" id="ASIM_0001355701-mRNA-1">
    <property type="protein sequence ID" value="ASIM_0001355701-mRNA-1"/>
    <property type="gene ID" value="ASIM_0001355701"/>
</dbReference>
<feature type="compositionally biased region" description="Low complexity" evidence="1">
    <location>
        <begin position="19"/>
        <end position="31"/>
    </location>
</feature>
<protein>
    <submittedName>
        <fullName evidence="5">C2 domain-containing protein</fullName>
    </submittedName>
</protein>
<dbReference type="OrthoDB" id="9947256at2759"/>
<dbReference type="GO" id="GO:0005544">
    <property type="term" value="F:calcium-dependent phospholipid binding"/>
    <property type="evidence" value="ECO:0007669"/>
    <property type="project" value="TreeGrafter"/>
</dbReference>
<dbReference type="SMART" id="SM00239">
    <property type="entry name" value="C2"/>
    <property type="match status" value="2"/>
</dbReference>
<dbReference type="PANTHER" id="PTHR10024:SF348">
    <property type="entry name" value="SYNAPTOTAGMIN-17"/>
    <property type="match status" value="1"/>
</dbReference>
<dbReference type="Proteomes" id="UP000267096">
    <property type="component" value="Unassembled WGS sequence"/>
</dbReference>
<keyword evidence="4" id="KW-1185">Reference proteome</keyword>
<feature type="region of interest" description="Disordered" evidence="1">
    <location>
        <begin position="447"/>
        <end position="476"/>
    </location>
</feature>
<feature type="region of interest" description="Disordered" evidence="1">
    <location>
        <begin position="98"/>
        <end position="181"/>
    </location>
</feature>
<dbReference type="GO" id="GO:0000149">
    <property type="term" value="F:SNARE binding"/>
    <property type="evidence" value="ECO:0007669"/>
    <property type="project" value="TreeGrafter"/>
</dbReference>
<organism evidence="5">
    <name type="scientific">Anisakis simplex</name>
    <name type="common">Herring worm</name>
    <dbReference type="NCBI Taxonomy" id="6269"/>
    <lineage>
        <taxon>Eukaryota</taxon>
        <taxon>Metazoa</taxon>
        <taxon>Ecdysozoa</taxon>
        <taxon>Nematoda</taxon>
        <taxon>Chromadorea</taxon>
        <taxon>Rhabditida</taxon>
        <taxon>Spirurina</taxon>
        <taxon>Ascaridomorpha</taxon>
        <taxon>Ascaridoidea</taxon>
        <taxon>Anisakidae</taxon>
        <taxon>Anisakis</taxon>
        <taxon>Anisakis simplex complex</taxon>
    </lineage>
</organism>
<dbReference type="SUPFAM" id="SSF49562">
    <property type="entry name" value="C2 domain (Calcium/lipid-binding domain, CaLB)"/>
    <property type="match status" value="2"/>
</dbReference>
<dbReference type="GO" id="GO:0030276">
    <property type="term" value="F:clathrin binding"/>
    <property type="evidence" value="ECO:0007669"/>
    <property type="project" value="TreeGrafter"/>
</dbReference>
<dbReference type="GO" id="GO:0001786">
    <property type="term" value="F:phosphatidylserine binding"/>
    <property type="evidence" value="ECO:0007669"/>
    <property type="project" value="TreeGrafter"/>
</dbReference>
<evidence type="ECO:0000259" key="2">
    <source>
        <dbReference type="PROSITE" id="PS50004"/>
    </source>
</evidence>
<gene>
    <name evidence="3" type="ORF">ASIM_LOCUS12985</name>
</gene>
<dbReference type="GO" id="GO:0070382">
    <property type="term" value="C:exocytic vesicle"/>
    <property type="evidence" value="ECO:0007669"/>
    <property type="project" value="TreeGrafter"/>
</dbReference>
<feature type="domain" description="C2" evidence="2">
    <location>
        <begin position="183"/>
        <end position="309"/>
    </location>
</feature>
<proteinExistence type="predicted"/>
<feature type="compositionally biased region" description="Polar residues" evidence="1">
    <location>
        <begin position="98"/>
        <end position="135"/>
    </location>
</feature>
<dbReference type="InterPro" id="IPR035892">
    <property type="entry name" value="C2_domain_sf"/>
</dbReference>
<dbReference type="GO" id="GO:0017156">
    <property type="term" value="P:calcium-ion regulated exocytosis"/>
    <property type="evidence" value="ECO:0007669"/>
    <property type="project" value="TreeGrafter"/>
</dbReference>
<name>A0A0M3JYM7_ANISI</name>
<accession>A0A0M3JYM7</accession>
<feature type="compositionally biased region" description="Polar residues" evidence="1">
    <location>
        <begin position="152"/>
        <end position="177"/>
    </location>
</feature>
<dbReference type="PROSITE" id="PS50004">
    <property type="entry name" value="C2"/>
    <property type="match status" value="2"/>
</dbReference>
<dbReference type="GO" id="GO:0005886">
    <property type="term" value="C:plasma membrane"/>
    <property type="evidence" value="ECO:0007669"/>
    <property type="project" value="TreeGrafter"/>
</dbReference>
<evidence type="ECO:0000313" key="3">
    <source>
        <dbReference type="EMBL" id="VDK48618.1"/>
    </source>
</evidence>